<gene>
    <name evidence="1" type="ORF">SUNI508_08940</name>
</gene>
<dbReference type="InterPro" id="IPR032075">
    <property type="entry name" value="PI-PLC-C1"/>
</dbReference>
<evidence type="ECO:0000313" key="1">
    <source>
        <dbReference type="EMBL" id="KAK9417360.1"/>
    </source>
</evidence>
<dbReference type="Pfam" id="PF16670">
    <property type="entry name" value="PI-PLC-C1"/>
    <property type="match status" value="1"/>
</dbReference>
<protein>
    <submittedName>
        <fullName evidence="1">Acid phosphatase</fullName>
    </submittedName>
</protein>
<dbReference type="CDD" id="cd08589">
    <property type="entry name" value="PI-PLCc_SaPLC1_like"/>
    <property type="match status" value="1"/>
</dbReference>
<reference evidence="1 2" key="1">
    <citation type="journal article" date="2024" name="J. Plant Pathol.">
        <title>Sequence and assembly of the genome of Seiridium unicorne, isolate CBS 538.82, causal agent of cypress canker disease.</title>
        <authorList>
            <person name="Scali E."/>
            <person name="Rocca G.D."/>
            <person name="Danti R."/>
            <person name="Garbelotto M."/>
            <person name="Barberini S."/>
            <person name="Baroncelli R."/>
            <person name="Emiliani G."/>
        </authorList>
    </citation>
    <scope>NUCLEOTIDE SEQUENCE [LARGE SCALE GENOMIC DNA]</scope>
    <source>
        <strain evidence="1 2">BM-138-508</strain>
    </source>
</reference>
<name>A0ABR2USL9_9PEZI</name>
<dbReference type="SUPFAM" id="SSF51695">
    <property type="entry name" value="PLC-like phosphodiesterases"/>
    <property type="match status" value="1"/>
</dbReference>
<comment type="caution">
    <text evidence="1">The sequence shown here is derived from an EMBL/GenBank/DDBJ whole genome shotgun (WGS) entry which is preliminary data.</text>
</comment>
<dbReference type="EMBL" id="JARVKF010000399">
    <property type="protein sequence ID" value="KAK9417360.1"/>
    <property type="molecule type" value="Genomic_DNA"/>
</dbReference>
<evidence type="ECO:0000313" key="2">
    <source>
        <dbReference type="Proteomes" id="UP001408356"/>
    </source>
</evidence>
<dbReference type="Gene3D" id="3.20.20.190">
    <property type="entry name" value="Phosphatidylinositol (PI) phosphodiesterase"/>
    <property type="match status" value="1"/>
</dbReference>
<dbReference type="InterPro" id="IPR017946">
    <property type="entry name" value="PLC-like_Pdiesterase_TIM-brl"/>
</dbReference>
<accession>A0ABR2USL9</accession>
<dbReference type="Proteomes" id="UP001408356">
    <property type="component" value="Unassembled WGS sequence"/>
</dbReference>
<sequence length="918" mass="104670">MQVIGTHNSYHREVCLAEKPYHALLLSDPENYYYSHSDLAHQAEYQGLRNFEIDIWADPEGGLYGSPLIRRMAHLDMPDDPGMNKSGTKVLHVPDADVGVSCYTLISCKTQLRTWSKTNPAHVPVPVMIEYKQPGGDLSSIGGAKPVWWNNTELLDSLDAEFRSVFSTDELITPDDIRRDNLTLEQSILTYGWPDLDSARGRFFFLMDSASTGELGVTRNSSTWESGRPNAEGRVVFPQSNEGQPDCAFRKMNSPTGECLPAIQEAVSKGYWVRTRSDEPITTVLSNDTWSRREAAFASGAHIVSTDFPVYGMAARWGVDYVVSLHQPLRQSNMSAQHPFGEHHLTSLRVASLRRVMGDVPIKAETCRLFRIPTEILDKIIEYLASDCNLRDRANMALVNSDFLQMCRIIRDRFVDFDFDKHSIELLRRMLEDRVSTDPKTVQYRRLPIGTAIRSVMYTYTDYDSTDPKTGLDWVKIQEQVATYNAMTGNRWGKLAKRLSQHMGGPWSKQKKAHEAMYLAMFSILPNLEILSLDCTADEYLFNCLSVSTVRQLKLGALLQRPYIRSRALLKLPLERLHLDLYLGPDPWEDENYPSEVLDSIYDPSPFCGDLLSSCSDTLRWLTLENWSSTLDNDKNYQKPLGFTLEFPELAYLDTGLHLNYDESAAQSLLSNPKLRTLVTDYDDLIMRDYLEGLVYHKELRVVLLNGKFTPSIQLKLLRQNRTITALSLMDPQEDDFMRSLPAILNDLPYLGTLSLSWEGTQLQLTTLKSILQSTSLEVLHLAARQRDVNRHEWCVNHEELTEYISSQANLKKLVITQDVYRKPESQIDDLSGNQYYEPDSVDPMSRLGRGHIRRMHAYAEIYAERLPLLKSIHVGRLTFEINRSVNGTFSVKETMEESESVTERVFGLRLSEPGSTF</sequence>
<dbReference type="PROSITE" id="PS50007">
    <property type="entry name" value="PIPLC_X_DOMAIN"/>
    <property type="match status" value="1"/>
</dbReference>
<organism evidence="1 2">
    <name type="scientific">Seiridium unicorne</name>
    <dbReference type="NCBI Taxonomy" id="138068"/>
    <lineage>
        <taxon>Eukaryota</taxon>
        <taxon>Fungi</taxon>
        <taxon>Dikarya</taxon>
        <taxon>Ascomycota</taxon>
        <taxon>Pezizomycotina</taxon>
        <taxon>Sordariomycetes</taxon>
        <taxon>Xylariomycetidae</taxon>
        <taxon>Amphisphaeriales</taxon>
        <taxon>Sporocadaceae</taxon>
        <taxon>Seiridium</taxon>
    </lineage>
</organism>
<keyword evidence="2" id="KW-1185">Reference proteome</keyword>
<proteinExistence type="predicted"/>